<dbReference type="PANTHER" id="PTHR35004:SF6">
    <property type="entry name" value="TRANSPOSASE"/>
    <property type="match status" value="1"/>
</dbReference>
<organism evidence="3 4">
    <name type="scientific">Candidatus Desulfovibrio intestinavium</name>
    <dbReference type="NCBI Taxonomy" id="2838534"/>
    <lineage>
        <taxon>Bacteria</taxon>
        <taxon>Pseudomonadati</taxon>
        <taxon>Thermodesulfobacteriota</taxon>
        <taxon>Desulfovibrionia</taxon>
        <taxon>Desulfovibrionales</taxon>
        <taxon>Desulfovibrionaceae</taxon>
        <taxon>Desulfovibrio</taxon>
    </lineage>
</organism>
<evidence type="ECO:0000259" key="2">
    <source>
        <dbReference type="PROSITE" id="PS51702"/>
    </source>
</evidence>
<feature type="domain" description="Integrase catalytic" evidence="1">
    <location>
        <begin position="266"/>
        <end position="477"/>
    </location>
</feature>
<evidence type="ECO:0000259" key="1">
    <source>
        <dbReference type="PROSITE" id="PS50994"/>
    </source>
</evidence>
<reference evidence="3" key="2">
    <citation type="submission" date="2021-04" db="EMBL/GenBank/DDBJ databases">
        <authorList>
            <person name="Gilroy R."/>
        </authorList>
    </citation>
    <scope>NUCLEOTIDE SEQUENCE</scope>
    <source>
        <strain evidence="3">5032</strain>
    </source>
</reference>
<sequence>MTRKDVYTTTELMGILGVAFASSVIRRADREQWEETTRSGRGGGRKWLVSSMPDATQRAIQLAEERRALEEEAAHNATLPDVAASQLPSPARQAILDDKRRYKALAKADLLGLYLDWQAKYGATVKQKQAFVLAYQGGAWGKLLAELGPGVSWKSLERWKLERKESGGVLALADKRGLAHRGRSMLTERHQTIILGQILDGDRQISTCARIIQERCKAEHLPVPSDATIRRWIAGYSRTCFSDWTLWRKGEKAWNDNCAISILRDWSLVGVGDVVIADGHTLNFESIDPDTGKPKRMTLLLFFDGGSRYPLGWEVMATENVACISSAFRRACIRLGKFPRVVYLDNGKAFRARFFDGCKDFEQAGFLGLYRDLGCEVIHAWPYHGQSKPVERFFGTMHELEELTPSYTGWDIAHKPARLHRNEQLHRRLHDKLGRRPLTLEETHEWLAYWFEMYASRPQCGTHLRGRTPGDVFEAGRGPGVDVERLTLLMLQKEIRTISKDGIRLEGRLFWHEALFNRRHPVLVRYDWQLSPHTVLVYDLDGNRICEARDRHHYGIAAGIHPAARVLGTDAQRRDLTEALALKKQQERGAKAGIRRMTETIILPEARQRQVTGLQKAIPVPALEEKAPTLTATEKAAIEAAKAAGAQARAELDAPAYKPSLFKRFPDEAARYDYLFTARHERGAELVPEDAAFMEYFENTPQFQRNFQTLYEDRLELLHFRRQGHIATA</sequence>
<proteinExistence type="predicted"/>
<dbReference type="Proteomes" id="UP000823821">
    <property type="component" value="Unassembled WGS sequence"/>
</dbReference>
<dbReference type="SUPFAM" id="SSF53098">
    <property type="entry name" value="Ribonuclease H-like"/>
    <property type="match status" value="1"/>
</dbReference>
<dbReference type="PROSITE" id="PS50994">
    <property type="entry name" value="INTEGRASE"/>
    <property type="match status" value="1"/>
</dbReference>
<dbReference type="InterPro" id="IPR036397">
    <property type="entry name" value="RNaseH_sf"/>
</dbReference>
<feature type="domain" description="HTH Mu-type" evidence="2">
    <location>
        <begin position="3"/>
        <end position="68"/>
    </location>
</feature>
<dbReference type="InterPro" id="IPR012337">
    <property type="entry name" value="RNaseH-like_sf"/>
</dbReference>
<dbReference type="EMBL" id="DWZD01000053">
    <property type="protein sequence ID" value="HJA79977.1"/>
    <property type="molecule type" value="Genomic_DNA"/>
</dbReference>
<dbReference type="GO" id="GO:0003677">
    <property type="term" value="F:DNA binding"/>
    <property type="evidence" value="ECO:0007669"/>
    <property type="project" value="InterPro"/>
</dbReference>
<dbReference type="Gene3D" id="1.10.10.10">
    <property type="entry name" value="Winged helix-like DNA-binding domain superfamily/Winged helix DNA-binding domain"/>
    <property type="match status" value="1"/>
</dbReference>
<evidence type="ECO:0000313" key="3">
    <source>
        <dbReference type="EMBL" id="HJA79977.1"/>
    </source>
</evidence>
<name>A0A9D2KQN7_9BACT</name>
<dbReference type="SUPFAM" id="SSF50610">
    <property type="entry name" value="mu transposase, C-terminal domain"/>
    <property type="match status" value="1"/>
</dbReference>
<evidence type="ECO:0000313" key="4">
    <source>
        <dbReference type="Proteomes" id="UP000823821"/>
    </source>
</evidence>
<dbReference type="InterPro" id="IPR009061">
    <property type="entry name" value="DNA-bd_dom_put_sf"/>
</dbReference>
<dbReference type="GO" id="GO:0015074">
    <property type="term" value="P:DNA integration"/>
    <property type="evidence" value="ECO:0007669"/>
    <property type="project" value="InterPro"/>
</dbReference>
<dbReference type="PROSITE" id="PS51702">
    <property type="entry name" value="HTH_MU"/>
    <property type="match status" value="1"/>
</dbReference>
<dbReference type="Gene3D" id="3.30.420.10">
    <property type="entry name" value="Ribonuclease H-like superfamily/Ribonuclease H"/>
    <property type="match status" value="1"/>
</dbReference>
<dbReference type="Pfam" id="PF09299">
    <property type="entry name" value="Mu-transpos_C"/>
    <property type="match status" value="1"/>
</dbReference>
<dbReference type="InterPro" id="IPR009004">
    <property type="entry name" value="Transposase_Mu_C"/>
</dbReference>
<comment type="caution">
    <text evidence="3">The sequence shown here is derived from an EMBL/GenBank/DDBJ whole genome shotgun (WGS) entry which is preliminary data.</text>
</comment>
<gene>
    <name evidence="3" type="ORF">H9784_10515</name>
</gene>
<dbReference type="PANTHER" id="PTHR35004">
    <property type="entry name" value="TRANSPOSASE RV3428C-RELATED"/>
    <property type="match status" value="1"/>
</dbReference>
<dbReference type="InterPro" id="IPR015378">
    <property type="entry name" value="Transposase-like_Mu_C"/>
</dbReference>
<dbReference type="InterPro" id="IPR001584">
    <property type="entry name" value="Integrase_cat-core"/>
</dbReference>
<protein>
    <submittedName>
        <fullName evidence="3">Mu transposase C-terminal domain-containing protein</fullName>
    </submittedName>
</protein>
<dbReference type="InterPro" id="IPR036388">
    <property type="entry name" value="WH-like_DNA-bd_sf"/>
</dbReference>
<accession>A0A9D2KQN7</accession>
<reference evidence="3" key="1">
    <citation type="journal article" date="2021" name="PeerJ">
        <title>Extensive microbial diversity within the chicken gut microbiome revealed by metagenomics and culture.</title>
        <authorList>
            <person name="Gilroy R."/>
            <person name="Ravi A."/>
            <person name="Getino M."/>
            <person name="Pursley I."/>
            <person name="Horton D.L."/>
            <person name="Alikhan N.F."/>
            <person name="Baker D."/>
            <person name="Gharbi K."/>
            <person name="Hall N."/>
            <person name="Watson M."/>
            <person name="Adriaenssens E.M."/>
            <person name="Foster-Nyarko E."/>
            <person name="Jarju S."/>
            <person name="Secka A."/>
            <person name="Antonio M."/>
            <person name="Oren A."/>
            <person name="Chaudhuri R.R."/>
            <person name="La Ragione R."/>
            <person name="Hildebrand F."/>
            <person name="Pallen M.J."/>
        </authorList>
    </citation>
    <scope>NUCLEOTIDE SEQUENCE</scope>
    <source>
        <strain evidence="3">5032</strain>
    </source>
</reference>
<dbReference type="Gene3D" id="2.30.30.130">
    <property type="entry name" value="Transposase, Mu, C-terminal"/>
    <property type="match status" value="1"/>
</dbReference>
<dbReference type="SUPFAM" id="SSF46955">
    <property type="entry name" value="Putative DNA-binding domain"/>
    <property type="match status" value="1"/>
</dbReference>
<dbReference type="AlphaFoldDB" id="A0A9D2KQN7"/>
<dbReference type="InterPro" id="IPR003314">
    <property type="entry name" value="Mu-type_HTH"/>
</dbReference>